<organism evidence="1 2">
    <name type="scientific">Oceanidesulfovibrio marinus</name>
    <dbReference type="NCBI Taxonomy" id="370038"/>
    <lineage>
        <taxon>Bacteria</taxon>
        <taxon>Pseudomonadati</taxon>
        <taxon>Thermodesulfobacteriota</taxon>
        <taxon>Desulfovibrionia</taxon>
        <taxon>Desulfovibrionales</taxon>
        <taxon>Desulfovibrionaceae</taxon>
        <taxon>Oceanidesulfovibrio</taxon>
    </lineage>
</organism>
<dbReference type="RefSeq" id="WP_144306996.1">
    <property type="nucleotide sequence ID" value="NZ_QMIF01000017.1"/>
</dbReference>
<proteinExistence type="predicted"/>
<comment type="caution">
    <text evidence="1">The sequence shown here is derived from an EMBL/GenBank/DDBJ whole genome shotgun (WGS) entry which is preliminary data.</text>
</comment>
<dbReference type="OrthoDB" id="1495536at2"/>
<protein>
    <submittedName>
        <fullName evidence="1">Uncharacterized protein</fullName>
    </submittedName>
</protein>
<evidence type="ECO:0000313" key="2">
    <source>
        <dbReference type="Proteomes" id="UP000434052"/>
    </source>
</evidence>
<accession>A0A6P1ZFM5</accession>
<reference evidence="1 2" key="1">
    <citation type="submission" date="2018-06" db="EMBL/GenBank/DDBJ databases">
        <title>Complete genome of Desulfovibrio marinus P48SEP.</title>
        <authorList>
            <person name="Crispim J.S."/>
            <person name="Vidigal P.M.P."/>
            <person name="Silva L.C.F."/>
            <person name="Araujo L.C."/>
            <person name="Laguardia C.N."/>
            <person name="Dias R.S."/>
            <person name="Sousa M.P."/>
            <person name="Paula S.O."/>
            <person name="Silva C."/>
        </authorList>
    </citation>
    <scope>NUCLEOTIDE SEQUENCE [LARGE SCALE GENOMIC DNA]</scope>
    <source>
        <strain evidence="1 2">P48SEP</strain>
    </source>
</reference>
<name>A0A6P1ZFM5_9BACT</name>
<dbReference type="Proteomes" id="UP000434052">
    <property type="component" value="Unassembled WGS sequence"/>
</dbReference>
<dbReference type="AlphaFoldDB" id="A0A6P1ZFM5"/>
<sequence>MNYDELIQALERELLKAKIKHPVFADDMRHAMNLITEELGEAAMALNDGDVPASKDELMHVIVTCARAILEL</sequence>
<evidence type="ECO:0000313" key="1">
    <source>
        <dbReference type="EMBL" id="TVM31210.1"/>
    </source>
</evidence>
<gene>
    <name evidence="1" type="ORF">DQK91_19055</name>
</gene>
<dbReference type="EMBL" id="QMIF01000017">
    <property type="protein sequence ID" value="TVM31210.1"/>
    <property type="molecule type" value="Genomic_DNA"/>
</dbReference>